<gene>
    <name evidence="8" type="ORF">LTR84_011764</name>
</gene>
<dbReference type="GeneID" id="89979914"/>
<accession>A0AAV9NH34</accession>
<dbReference type="AlphaFoldDB" id="A0AAV9NH34"/>
<evidence type="ECO:0000256" key="3">
    <source>
        <dbReference type="ARBA" id="ARBA00023002"/>
    </source>
</evidence>
<evidence type="ECO:0000256" key="1">
    <source>
        <dbReference type="ARBA" id="ARBA00001974"/>
    </source>
</evidence>
<evidence type="ECO:0000313" key="9">
    <source>
        <dbReference type="Proteomes" id="UP001358417"/>
    </source>
</evidence>
<dbReference type="RefSeq" id="XP_064708881.1">
    <property type="nucleotide sequence ID" value="XM_064855292.1"/>
</dbReference>
<feature type="binding site" evidence="5">
    <location>
        <position position="502"/>
    </location>
    <ligand>
        <name>substrate</name>
    </ligand>
</feature>
<dbReference type="GO" id="GO:0097621">
    <property type="term" value="F:monoamine oxidase activity"/>
    <property type="evidence" value="ECO:0007669"/>
    <property type="project" value="UniProtKB-EC"/>
</dbReference>
<protein>
    <recommendedName>
        <fullName evidence="6">Amine oxidase</fullName>
        <ecNumber evidence="6">1.4.3.-</ecNumber>
    </recommendedName>
</protein>
<dbReference type="PANTHER" id="PTHR43563">
    <property type="entry name" value="AMINE OXIDASE"/>
    <property type="match status" value="1"/>
</dbReference>
<feature type="binding site" evidence="5">
    <location>
        <begin position="194"/>
        <end position="195"/>
    </location>
    <ligand>
        <name>FAD</name>
        <dbReference type="ChEBI" id="CHEBI:57692"/>
    </ligand>
</feature>
<name>A0AAV9NH34_9EURO</name>
<feature type="domain" description="Amine oxidase" evidence="7">
    <location>
        <begin position="174"/>
        <end position="612"/>
    </location>
</feature>
<dbReference type="PRINTS" id="PR00757">
    <property type="entry name" value="AMINEOXDASEF"/>
</dbReference>
<evidence type="ECO:0000313" key="8">
    <source>
        <dbReference type="EMBL" id="KAK5057763.1"/>
    </source>
</evidence>
<comment type="similarity">
    <text evidence="2 6">Belongs to the flavin monoamine oxidase family.</text>
</comment>
<dbReference type="InterPro" id="IPR035959">
    <property type="entry name" value="RutC-like_sf"/>
</dbReference>
<dbReference type="InterPro" id="IPR006175">
    <property type="entry name" value="YjgF/YER057c/UK114"/>
</dbReference>
<dbReference type="InterPro" id="IPR050703">
    <property type="entry name" value="Flavin_MAO"/>
</dbReference>
<dbReference type="InterPro" id="IPR036188">
    <property type="entry name" value="FAD/NAD-bd_sf"/>
</dbReference>
<comment type="catalytic activity">
    <reaction evidence="4">
        <text>a secondary aliphatic amine + O2 + H2O = a primary amine + an aldehyde + H2O2</text>
        <dbReference type="Rhea" id="RHEA:26414"/>
        <dbReference type="ChEBI" id="CHEBI:15377"/>
        <dbReference type="ChEBI" id="CHEBI:15379"/>
        <dbReference type="ChEBI" id="CHEBI:16240"/>
        <dbReference type="ChEBI" id="CHEBI:17478"/>
        <dbReference type="ChEBI" id="CHEBI:58855"/>
        <dbReference type="ChEBI" id="CHEBI:65296"/>
        <dbReference type="EC" id="1.4.3.4"/>
    </reaction>
</comment>
<evidence type="ECO:0000256" key="2">
    <source>
        <dbReference type="ARBA" id="ARBA00005995"/>
    </source>
</evidence>
<dbReference type="Gene3D" id="3.90.660.10">
    <property type="match status" value="1"/>
</dbReference>
<dbReference type="Pfam" id="PF01593">
    <property type="entry name" value="Amino_oxidase"/>
    <property type="match status" value="1"/>
</dbReference>
<dbReference type="SUPFAM" id="SSF51905">
    <property type="entry name" value="FAD/NAD(P)-binding domain"/>
    <property type="match status" value="1"/>
</dbReference>
<dbReference type="EMBL" id="JAVRRD010000006">
    <property type="protein sequence ID" value="KAK5057763.1"/>
    <property type="molecule type" value="Genomic_DNA"/>
</dbReference>
<sequence>MAPRDDKPLIEFHDASRMPDPQFYSHSVSLSQASKLVFTSGVIAVRPDGTFPETLEEQARTVYENLKDVLKNSGATPRDLIKVTFYPVDWSFDQAEALFKPFFEFITDDYGITYRPITTLIPVTQLAFPGPKLEIEVVAAIGGHATPYVNPAIQKFKRPVPPLKVDVVVVGGGFSGIQAAWDLHKAGLTSIVLEAKHRIGGRSRTAPLRSGPGLIELGATWINQKTQPKAYATAKRLNLDMVEQYVEGDEIWQLGDGTILRTAPGSEAADLVVTVNGALYQAFESDMEAINIHNPTQVSASLDTSLDAWGDKKGLTDETSRDALRFFSGAVVGREPQEVGSHYFLDYVKSGGGFLSLATEGPDGAQSLKIKQGTSAITDGLANELPPGSVFVNSAVDSIHQTQDGALVETATGNRIFARKVVIAIPTNTYSNINFSPPLPPAKRALVSRTKPGVYAKMILTYTTAWWKDAGLQGKFTSMKGPICFSWDISDDSKKQYSLALFIAGSVAAKWSELDELQRQESVIDHLAELVGPENSNAARDVLEVNYINWTEEAYLGGAPTSSIGPGLLSKYGDALRKPFHHIHFAGGETAYEWKGYLEGALLAGSRAASEVVSLTREARKKPAPSAHL</sequence>
<dbReference type="SUPFAM" id="SSF54373">
    <property type="entry name" value="FAD-linked reductases, C-terminal domain"/>
    <property type="match status" value="1"/>
</dbReference>
<dbReference type="Gene3D" id="1.10.405.10">
    <property type="entry name" value="Guanine Nucleotide Dissociation Inhibitor, domain 1"/>
    <property type="match status" value="1"/>
</dbReference>
<evidence type="ECO:0000256" key="4">
    <source>
        <dbReference type="ARBA" id="ARBA00048448"/>
    </source>
</evidence>
<dbReference type="Pfam" id="PF01042">
    <property type="entry name" value="Ribonuc_L-PSP"/>
    <property type="match status" value="1"/>
</dbReference>
<evidence type="ECO:0000259" key="7">
    <source>
        <dbReference type="Pfam" id="PF01593"/>
    </source>
</evidence>
<dbReference type="InterPro" id="IPR001613">
    <property type="entry name" value="Flavin_amine_oxidase"/>
</dbReference>
<feature type="binding site" evidence="5">
    <location>
        <position position="396"/>
    </location>
    <ligand>
        <name>FAD</name>
        <dbReference type="ChEBI" id="CHEBI:57692"/>
    </ligand>
</feature>
<keyword evidence="6" id="KW-0285">Flavoprotein</keyword>
<dbReference type="EC" id="1.4.3.-" evidence="6"/>
<feature type="binding site" evidence="5">
    <location>
        <position position="175"/>
    </location>
    <ligand>
        <name>FAD</name>
        <dbReference type="ChEBI" id="CHEBI:57692"/>
    </ligand>
</feature>
<dbReference type="Gene3D" id="3.30.1330.40">
    <property type="entry name" value="RutC-like"/>
    <property type="match status" value="1"/>
</dbReference>
<evidence type="ECO:0000256" key="6">
    <source>
        <dbReference type="RuleBase" id="RU362067"/>
    </source>
</evidence>
<evidence type="ECO:0000256" key="5">
    <source>
        <dbReference type="PIRSR" id="PIRSR601613-1"/>
    </source>
</evidence>
<dbReference type="Proteomes" id="UP001358417">
    <property type="component" value="Unassembled WGS sequence"/>
</dbReference>
<dbReference type="InterPro" id="IPR002937">
    <property type="entry name" value="Amino_oxidase"/>
</dbReference>
<comment type="caution">
    <text evidence="8">The sequence shown here is derived from an EMBL/GenBank/DDBJ whole genome shotgun (WGS) entry which is preliminary data.</text>
</comment>
<feature type="binding site" evidence="5">
    <location>
        <position position="589"/>
    </location>
    <ligand>
        <name>FAD</name>
        <dbReference type="ChEBI" id="CHEBI:57692"/>
    </ligand>
</feature>
<dbReference type="CDD" id="cd00448">
    <property type="entry name" value="YjgF_YER057c_UK114_family"/>
    <property type="match status" value="1"/>
</dbReference>
<dbReference type="Gene3D" id="3.50.50.60">
    <property type="entry name" value="FAD/NAD(P)-binding domain"/>
    <property type="match status" value="1"/>
</dbReference>
<reference evidence="8 9" key="1">
    <citation type="submission" date="2023-08" db="EMBL/GenBank/DDBJ databases">
        <title>Black Yeasts Isolated from many extreme environments.</title>
        <authorList>
            <person name="Coleine C."/>
            <person name="Stajich J.E."/>
            <person name="Selbmann L."/>
        </authorList>
    </citation>
    <scope>NUCLEOTIDE SEQUENCE [LARGE SCALE GENOMIC DNA]</scope>
    <source>
        <strain evidence="8 9">CCFEE 5792</strain>
    </source>
</reference>
<keyword evidence="6" id="KW-0274">FAD</keyword>
<proteinExistence type="inferred from homology"/>
<comment type="cofactor">
    <cofactor evidence="1 6">
        <name>FAD</name>
        <dbReference type="ChEBI" id="CHEBI:57692"/>
    </cofactor>
</comment>
<organism evidence="8 9">
    <name type="scientific">Exophiala bonariae</name>
    <dbReference type="NCBI Taxonomy" id="1690606"/>
    <lineage>
        <taxon>Eukaryota</taxon>
        <taxon>Fungi</taxon>
        <taxon>Dikarya</taxon>
        <taxon>Ascomycota</taxon>
        <taxon>Pezizomycotina</taxon>
        <taxon>Eurotiomycetes</taxon>
        <taxon>Chaetothyriomycetidae</taxon>
        <taxon>Chaetothyriales</taxon>
        <taxon>Herpotrichiellaceae</taxon>
        <taxon>Exophiala</taxon>
    </lineage>
</organism>
<keyword evidence="9" id="KW-1185">Reference proteome</keyword>
<keyword evidence="3 6" id="KW-0560">Oxidoreductase</keyword>
<dbReference type="PANTHER" id="PTHR43563:SF14">
    <property type="entry name" value="AMINE OXIDASE"/>
    <property type="match status" value="1"/>
</dbReference>
<dbReference type="SUPFAM" id="SSF55298">
    <property type="entry name" value="YjgF-like"/>
    <property type="match status" value="1"/>
</dbReference>